<comment type="similarity">
    <text evidence="2">Belongs to the Nudix hydrolase family.</text>
</comment>
<dbReference type="PRINTS" id="PR00502">
    <property type="entry name" value="NUDIXFAMILY"/>
</dbReference>
<dbReference type="InterPro" id="IPR015797">
    <property type="entry name" value="NUDIX_hydrolase-like_dom_sf"/>
</dbReference>
<organism evidence="4 5">
    <name type="scientific">Candidatus Falkowbacteria bacterium RIFCSPLOWO2_12_FULL_45_10</name>
    <dbReference type="NCBI Taxonomy" id="1797990"/>
    <lineage>
        <taxon>Bacteria</taxon>
        <taxon>Candidatus Falkowiibacteriota</taxon>
    </lineage>
</organism>
<evidence type="ECO:0000313" key="4">
    <source>
        <dbReference type="EMBL" id="OGF19202.1"/>
    </source>
</evidence>
<dbReference type="InterPro" id="IPR020476">
    <property type="entry name" value="Nudix_hydrolase"/>
</dbReference>
<protein>
    <recommendedName>
        <fullName evidence="3">Nudix hydrolase domain-containing protein</fullName>
    </recommendedName>
</protein>
<comment type="caution">
    <text evidence="4">The sequence shown here is derived from an EMBL/GenBank/DDBJ whole genome shotgun (WGS) entry which is preliminary data.</text>
</comment>
<dbReference type="GO" id="GO:0006754">
    <property type="term" value="P:ATP biosynthetic process"/>
    <property type="evidence" value="ECO:0007669"/>
    <property type="project" value="TreeGrafter"/>
</dbReference>
<evidence type="ECO:0000256" key="1">
    <source>
        <dbReference type="ARBA" id="ARBA00022801"/>
    </source>
</evidence>
<proteinExistence type="inferred from homology"/>
<dbReference type="PROSITE" id="PS51462">
    <property type="entry name" value="NUDIX"/>
    <property type="match status" value="1"/>
</dbReference>
<feature type="domain" description="Nudix hydrolase" evidence="3">
    <location>
        <begin position="7"/>
        <end position="132"/>
    </location>
</feature>
<dbReference type="InterPro" id="IPR000086">
    <property type="entry name" value="NUDIX_hydrolase_dom"/>
</dbReference>
<dbReference type="PANTHER" id="PTHR21340">
    <property type="entry name" value="DIADENOSINE 5,5-P1,P4-TETRAPHOSPHATE PYROPHOSPHOHYDROLASE MUTT"/>
    <property type="match status" value="1"/>
</dbReference>
<dbReference type="PROSITE" id="PS00893">
    <property type="entry name" value="NUDIX_BOX"/>
    <property type="match status" value="1"/>
</dbReference>
<name>A0A1F5RY02_9BACT</name>
<dbReference type="Pfam" id="PF00293">
    <property type="entry name" value="NUDIX"/>
    <property type="match status" value="1"/>
</dbReference>
<sequence>MPKEFESFRVGQKAILIRADKCLIVECSDRLNVWDLPGGRIDKGEEGEAAFRREIKEEIGLENFAILAIADYAIMYWQNDFPLCGVVNLIKNDDDAVTLSFEHASYRWIAENEVDKFQYIWPLMARMIKNGFKYHKLPKLENKL</sequence>
<keyword evidence="1 2" id="KW-0378">Hydrolase</keyword>
<dbReference type="SUPFAM" id="SSF55811">
    <property type="entry name" value="Nudix"/>
    <property type="match status" value="1"/>
</dbReference>
<dbReference type="Proteomes" id="UP000178682">
    <property type="component" value="Unassembled WGS sequence"/>
</dbReference>
<dbReference type="EMBL" id="MFFX01000027">
    <property type="protein sequence ID" value="OGF19202.1"/>
    <property type="molecule type" value="Genomic_DNA"/>
</dbReference>
<evidence type="ECO:0000256" key="2">
    <source>
        <dbReference type="RuleBase" id="RU003476"/>
    </source>
</evidence>
<evidence type="ECO:0000313" key="5">
    <source>
        <dbReference type="Proteomes" id="UP000178682"/>
    </source>
</evidence>
<dbReference type="AlphaFoldDB" id="A0A1F5RY02"/>
<dbReference type="InterPro" id="IPR020084">
    <property type="entry name" value="NUDIX_hydrolase_CS"/>
</dbReference>
<dbReference type="GO" id="GO:0004081">
    <property type="term" value="F:bis(5'-nucleosyl)-tetraphosphatase (asymmetrical) activity"/>
    <property type="evidence" value="ECO:0007669"/>
    <property type="project" value="TreeGrafter"/>
</dbReference>
<evidence type="ECO:0000259" key="3">
    <source>
        <dbReference type="PROSITE" id="PS51462"/>
    </source>
</evidence>
<reference evidence="4 5" key="1">
    <citation type="journal article" date="2016" name="Nat. Commun.">
        <title>Thousands of microbial genomes shed light on interconnected biogeochemical processes in an aquifer system.</title>
        <authorList>
            <person name="Anantharaman K."/>
            <person name="Brown C.T."/>
            <person name="Hug L.A."/>
            <person name="Sharon I."/>
            <person name="Castelle C.J."/>
            <person name="Probst A.J."/>
            <person name="Thomas B.C."/>
            <person name="Singh A."/>
            <person name="Wilkins M.J."/>
            <person name="Karaoz U."/>
            <person name="Brodie E.L."/>
            <person name="Williams K.H."/>
            <person name="Hubbard S.S."/>
            <person name="Banfield J.F."/>
        </authorList>
    </citation>
    <scope>NUCLEOTIDE SEQUENCE [LARGE SCALE GENOMIC DNA]</scope>
</reference>
<dbReference type="GO" id="GO:0006167">
    <property type="term" value="P:AMP biosynthetic process"/>
    <property type="evidence" value="ECO:0007669"/>
    <property type="project" value="TreeGrafter"/>
</dbReference>
<dbReference type="Gene3D" id="3.90.79.10">
    <property type="entry name" value="Nucleoside Triphosphate Pyrophosphohydrolase"/>
    <property type="match status" value="1"/>
</dbReference>
<gene>
    <name evidence="4" type="ORF">A3G56_00120</name>
</gene>
<dbReference type="PANTHER" id="PTHR21340:SF0">
    <property type="entry name" value="BIS(5'-NUCLEOSYL)-TETRAPHOSPHATASE [ASYMMETRICAL]"/>
    <property type="match status" value="1"/>
</dbReference>
<dbReference type="InterPro" id="IPR051325">
    <property type="entry name" value="Nudix_hydrolase_domain"/>
</dbReference>
<accession>A0A1F5RY02</accession>